<gene>
    <name evidence="5" type="ORF">QWJ38_09975</name>
</gene>
<dbReference type="EMBL" id="JAUHHC010000002">
    <property type="protein sequence ID" value="MDN3920605.1"/>
    <property type="molecule type" value="Genomic_DNA"/>
</dbReference>
<dbReference type="SUPFAM" id="SSF55073">
    <property type="entry name" value="Nucleotide cyclase"/>
    <property type="match status" value="1"/>
</dbReference>
<dbReference type="PROSITE" id="PS50887">
    <property type="entry name" value="GGDEF"/>
    <property type="match status" value="1"/>
</dbReference>
<keyword evidence="5" id="KW-0548">Nucleotidyltransferase</keyword>
<dbReference type="InterPro" id="IPR000160">
    <property type="entry name" value="GGDEF_dom"/>
</dbReference>
<keyword evidence="6" id="KW-1185">Reference proteome</keyword>
<evidence type="ECO:0000313" key="5">
    <source>
        <dbReference type="EMBL" id="MDN3920605.1"/>
    </source>
</evidence>
<comment type="catalytic activity">
    <reaction evidence="2">
        <text>2 GTP = 3',3'-c-di-GMP + 2 diphosphate</text>
        <dbReference type="Rhea" id="RHEA:24898"/>
        <dbReference type="ChEBI" id="CHEBI:33019"/>
        <dbReference type="ChEBI" id="CHEBI:37565"/>
        <dbReference type="ChEBI" id="CHEBI:58805"/>
        <dbReference type="EC" id="2.7.7.65"/>
    </reaction>
</comment>
<feature type="transmembrane region" description="Helical" evidence="3">
    <location>
        <begin position="59"/>
        <end position="81"/>
    </location>
</feature>
<evidence type="ECO:0000313" key="6">
    <source>
        <dbReference type="Proteomes" id="UP001228044"/>
    </source>
</evidence>
<organism evidence="5 6">
    <name type="scientific">Roseateles violae</name>
    <dbReference type="NCBI Taxonomy" id="3058042"/>
    <lineage>
        <taxon>Bacteria</taxon>
        <taxon>Pseudomonadati</taxon>
        <taxon>Pseudomonadota</taxon>
        <taxon>Betaproteobacteria</taxon>
        <taxon>Burkholderiales</taxon>
        <taxon>Sphaerotilaceae</taxon>
        <taxon>Roseateles</taxon>
    </lineage>
</organism>
<dbReference type="NCBIfam" id="TIGR00254">
    <property type="entry name" value="GGDEF"/>
    <property type="match status" value="1"/>
</dbReference>
<keyword evidence="3" id="KW-1133">Transmembrane helix</keyword>
<keyword evidence="3" id="KW-0472">Membrane</keyword>
<dbReference type="Proteomes" id="UP001228044">
    <property type="component" value="Unassembled WGS sequence"/>
</dbReference>
<evidence type="ECO:0000256" key="1">
    <source>
        <dbReference type="ARBA" id="ARBA00012528"/>
    </source>
</evidence>
<dbReference type="InterPro" id="IPR029787">
    <property type="entry name" value="Nucleotide_cyclase"/>
</dbReference>
<evidence type="ECO:0000256" key="2">
    <source>
        <dbReference type="ARBA" id="ARBA00034247"/>
    </source>
</evidence>
<sequence>MHQDFDPPAWLPPLSRAVQALGSPASLSLLCAAVWIVTMALAQGLVWLLLRAPDADDRLLAGLCASVCSLAIALPLGRMLVRLVVHVEQSQRMLTRHATLDSMTGIFNRRHFLNLVEREWSLARRYDTACALVLIDVDHFRKVNEGFGHLCGDLLLRRIAEASAETLRQADVLARFGGEEFILFLPHTDPLGALDVAERIRERVEALNFAWNGRPVQVSVSLGVAALHAEHIRLDQLIHEADEALQVAKTSGRNCVRACAGLLPGKPSRILKS</sequence>
<dbReference type="InterPro" id="IPR050469">
    <property type="entry name" value="Diguanylate_Cyclase"/>
</dbReference>
<dbReference type="EC" id="2.7.7.65" evidence="1"/>
<dbReference type="GO" id="GO:0052621">
    <property type="term" value="F:diguanylate cyclase activity"/>
    <property type="evidence" value="ECO:0007669"/>
    <property type="project" value="UniProtKB-EC"/>
</dbReference>
<comment type="caution">
    <text evidence="5">The sequence shown here is derived from an EMBL/GenBank/DDBJ whole genome shotgun (WGS) entry which is preliminary data.</text>
</comment>
<reference evidence="5 6" key="1">
    <citation type="submission" date="2023-06" db="EMBL/GenBank/DDBJ databases">
        <title>Pelomonas sp. PFR6 16S ribosomal RNA gene Genome sequencing and assembly.</title>
        <authorList>
            <person name="Woo H."/>
        </authorList>
    </citation>
    <scope>NUCLEOTIDE SEQUENCE [LARGE SCALE GENOMIC DNA]</scope>
    <source>
        <strain evidence="5 6">PFR6</strain>
    </source>
</reference>
<dbReference type="Gene3D" id="3.30.70.270">
    <property type="match status" value="1"/>
</dbReference>
<feature type="domain" description="GGDEF" evidence="4">
    <location>
        <begin position="128"/>
        <end position="261"/>
    </location>
</feature>
<dbReference type="Pfam" id="PF00990">
    <property type="entry name" value="GGDEF"/>
    <property type="match status" value="1"/>
</dbReference>
<name>A0ABT8DQH3_9BURK</name>
<dbReference type="SMART" id="SM00267">
    <property type="entry name" value="GGDEF"/>
    <property type="match status" value="1"/>
</dbReference>
<dbReference type="CDD" id="cd01949">
    <property type="entry name" value="GGDEF"/>
    <property type="match status" value="1"/>
</dbReference>
<dbReference type="InterPro" id="IPR043128">
    <property type="entry name" value="Rev_trsase/Diguanyl_cyclase"/>
</dbReference>
<evidence type="ECO:0000259" key="4">
    <source>
        <dbReference type="PROSITE" id="PS50887"/>
    </source>
</evidence>
<proteinExistence type="predicted"/>
<keyword evidence="5" id="KW-0808">Transferase</keyword>
<dbReference type="PANTHER" id="PTHR45138:SF9">
    <property type="entry name" value="DIGUANYLATE CYCLASE DGCM-RELATED"/>
    <property type="match status" value="1"/>
</dbReference>
<accession>A0ABT8DQH3</accession>
<protein>
    <recommendedName>
        <fullName evidence="1">diguanylate cyclase</fullName>
        <ecNumber evidence="1">2.7.7.65</ecNumber>
    </recommendedName>
</protein>
<feature type="transmembrane region" description="Helical" evidence="3">
    <location>
        <begin position="27"/>
        <end position="50"/>
    </location>
</feature>
<dbReference type="PANTHER" id="PTHR45138">
    <property type="entry name" value="REGULATORY COMPONENTS OF SENSORY TRANSDUCTION SYSTEM"/>
    <property type="match status" value="1"/>
</dbReference>
<keyword evidence="3" id="KW-0812">Transmembrane</keyword>
<evidence type="ECO:0000256" key="3">
    <source>
        <dbReference type="SAM" id="Phobius"/>
    </source>
</evidence>
<dbReference type="RefSeq" id="WP_290358896.1">
    <property type="nucleotide sequence ID" value="NZ_JAUHHC010000002.1"/>
</dbReference>